<gene>
    <name evidence="1" type="ORF">Pla52o_39710</name>
</gene>
<evidence type="ECO:0000313" key="1">
    <source>
        <dbReference type="EMBL" id="TWU20940.1"/>
    </source>
</evidence>
<name>A0A5C6C8P5_9BACT</name>
<accession>A0A5C6C8P5</accession>
<evidence type="ECO:0000313" key="2">
    <source>
        <dbReference type="Proteomes" id="UP000316304"/>
    </source>
</evidence>
<keyword evidence="2" id="KW-1185">Reference proteome</keyword>
<sequence length="113" mass="12770">MRANPLNPLFVDTLYGNDEDFGEGCARGWERKGYRVAQSTCGQDGIELCRHYDFDIAILDMELVWIVTATNRNMESRFPRGTFATPCPYRVNVIPSRNPPLALPNFATTVVVK</sequence>
<proteinExistence type="predicted"/>
<reference evidence="1 2" key="1">
    <citation type="submission" date="2019-02" db="EMBL/GenBank/DDBJ databases">
        <title>Deep-cultivation of Planctomycetes and their phenomic and genomic characterization uncovers novel biology.</title>
        <authorList>
            <person name="Wiegand S."/>
            <person name="Jogler M."/>
            <person name="Boedeker C."/>
            <person name="Pinto D."/>
            <person name="Vollmers J."/>
            <person name="Rivas-Marin E."/>
            <person name="Kohn T."/>
            <person name="Peeters S.H."/>
            <person name="Heuer A."/>
            <person name="Rast P."/>
            <person name="Oberbeckmann S."/>
            <person name="Bunk B."/>
            <person name="Jeske O."/>
            <person name="Meyerdierks A."/>
            <person name="Storesund J.E."/>
            <person name="Kallscheuer N."/>
            <person name="Luecker S."/>
            <person name="Lage O.M."/>
            <person name="Pohl T."/>
            <person name="Merkel B.J."/>
            <person name="Hornburger P."/>
            <person name="Mueller R.-W."/>
            <person name="Bruemmer F."/>
            <person name="Labrenz M."/>
            <person name="Spormann A.M."/>
            <person name="Op Den Camp H."/>
            <person name="Overmann J."/>
            <person name="Amann R."/>
            <person name="Jetten M.S.M."/>
            <person name="Mascher T."/>
            <person name="Medema M.H."/>
            <person name="Devos D.P."/>
            <person name="Kaster A.-K."/>
            <person name="Ovreas L."/>
            <person name="Rohde M."/>
            <person name="Galperin M.Y."/>
            <person name="Jogler C."/>
        </authorList>
    </citation>
    <scope>NUCLEOTIDE SEQUENCE [LARGE SCALE GENOMIC DNA]</scope>
    <source>
        <strain evidence="1 2">Pla52o</strain>
    </source>
</reference>
<evidence type="ECO:0008006" key="3">
    <source>
        <dbReference type="Google" id="ProtNLM"/>
    </source>
</evidence>
<comment type="caution">
    <text evidence="1">The sequence shown here is derived from an EMBL/GenBank/DDBJ whole genome shotgun (WGS) entry which is preliminary data.</text>
</comment>
<dbReference type="SUPFAM" id="SSF52172">
    <property type="entry name" value="CheY-like"/>
    <property type="match status" value="1"/>
</dbReference>
<protein>
    <recommendedName>
        <fullName evidence="3">Response regulatory domain-containing protein</fullName>
    </recommendedName>
</protein>
<dbReference type="Proteomes" id="UP000316304">
    <property type="component" value="Unassembled WGS sequence"/>
</dbReference>
<dbReference type="EMBL" id="SJPT01000007">
    <property type="protein sequence ID" value="TWU20940.1"/>
    <property type="molecule type" value="Genomic_DNA"/>
</dbReference>
<dbReference type="RefSeq" id="WP_146596080.1">
    <property type="nucleotide sequence ID" value="NZ_SJPT01000007.1"/>
</dbReference>
<dbReference type="AlphaFoldDB" id="A0A5C6C8P5"/>
<dbReference type="InterPro" id="IPR011006">
    <property type="entry name" value="CheY-like_superfamily"/>
</dbReference>
<organism evidence="1 2">
    <name type="scientific">Novipirellula galeiformis</name>
    <dbReference type="NCBI Taxonomy" id="2528004"/>
    <lineage>
        <taxon>Bacteria</taxon>
        <taxon>Pseudomonadati</taxon>
        <taxon>Planctomycetota</taxon>
        <taxon>Planctomycetia</taxon>
        <taxon>Pirellulales</taxon>
        <taxon>Pirellulaceae</taxon>
        <taxon>Novipirellula</taxon>
    </lineage>
</organism>